<reference evidence="6 7" key="1">
    <citation type="submission" date="2019-06" db="EMBL/GenBank/DDBJ databases">
        <title>Sequencing the genomes of 1000 actinobacteria strains.</title>
        <authorList>
            <person name="Klenk H.-P."/>
        </authorList>
    </citation>
    <scope>NUCLEOTIDE SEQUENCE [LARGE SCALE GENOMIC DNA]</scope>
    <source>
        <strain evidence="6 7">DSM 25218</strain>
    </source>
</reference>
<dbReference type="InterPro" id="IPR009057">
    <property type="entry name" value="Homeodomain-like_sf"/>
</dbReference>
<dbReference type="SUPFAM" id="SSF48498">
    <property type="entry name" value="Tetracyclin repressor-like, C-terminal domain"/>
    <property type="match status" value="1"/>
</dbReference>
<dbReference type="InterPro" id="IPR036271">
    <property type="entry name" value="Tet_transcr_reg_TetR-rel_C_sf"/>
</dbReference>
<dbReference type="PANTHER" id="PTHR30055:SF234">
    <property type="entry name" value="HTH-TYPE TRANSCRIPTIONAL REGULATOR BETI"/>
    <property type="match status" value="1"/>
</dbReference>
<feature type="domain" description="HTH tetR-type" evidence="5">
    <location>
        <begin position="6"/>
        <end position="64"/>
    </location>
</feature>
<evidence type="ECO:0000313" key="6">
    <source>
        <dbReference type="EMBL" id="TQL68686.1"/>
    </source>
</evidence>
<keyword evidence="1" id="KW-0805">Transcription regulation</keyword>
<proteinExistence type="predicted"/>
<organism evidence="6 7">
    <name type="scientific">Nocardioides albertanoniae</name>
    <dbReference type="NCBI Taxonomy" id="1175486"/>
    <lineage>
        <taxon>Bacteria</taxon>
        <taxon>Bacillati</taxon>
        <taxon>Actinomycetota</taxon>
        <taxon>Actinomycetes</taxon>
        <taxon>Propionibacteriales</taxon>
        <taxon>Nocardioidaceae</taxon>
        <taxon>Nocardioides</taxon>
    </lineage>
</organism>
<gene>
    <name evidence="6" type="ORF">FB381_2582</name>
</gene>
<keyword evidence="3" id="KW-0804">Transcription</keyword>
<dbReference type="AlphaFoldDB" id="A0A543A873"/>
<protein>
    <submittedName>
        <fullName evidence="6">TetR family transcriptional regulator</fullName>
    </submittedName>
</protein>
<evidence type="ECO:0000256" key="1">
    <source>
        <dbReference type="ARBA" id="ARBA00023015"/>
    </source>
</evidence>
<dbReference type="InterPro" id="IPR049445">
    <property type="entry name" value="TetR_SbtR-like_C"/>
</dbReference>
<dbReference type="Pfam" id="PF21597">
    <property type="entry name" value="TetR_C_43"/>
    <property type="match status" value="1"/>
</dbReference>
<dbReference type="Gene3D" id="1.10.357.10">
    <property type="entry name" value="Tetracycline Repressor, domain 2"/>
    <property type="match status" value="1"/>
</dbReference>
<evidence type="ECO:0000313" key="7">
    <source>
        <dbReference type="Proteomes" id="UP000320209"/>
    </source>
</evidence>
<accession>A0A543A873</accession>
<dbReference type="InterPro" id="IPR050109">
    <property type="entry name" value="HTH-type_TetR-like_transc_reg"/>
</dbReference>
<evidence type="ECO:0000256" key="2">
    <source>
        <dbReference type="ARBA" id="ARBA00023125"/>
    </source>
</evidence>
<dbReference type="PANTHER" id="PTHR30055">
    <property type="entry name" value="HTH-TYPE TRANSCRIPTIONAL REGULATOR RUTR"/>
    <property type="match status" value="1"/>
</dbReference>
<dbReference type="PROSITE" id="PS50977">
    <property type="entry name" value="HTH_TETR_2"/>
    <property type="match status" value="1"/>
</dbReference>
<keyword evidence="7" id="KW-1185">Reference proteome</keyword>
<keyword evidence="2 4" id="KW-0238">DNA-binding</keyword>
<dbReference type="EMBL" id="VFOV01000001">
    <property type="protein sequence ID" value="TQL68686.1"/>
    <property type="molecule type" value="Genomic_DNA"/>
</dbReference>
<comment type="caution">
    <text evidence="6">The sequence shown here is derived from an EMBL/GenBank/DDBJ whole genome shotgun (WGS) entry which is preliminary data.</text>
</comment>
<evidence type="ECO:0000259" key="5">
    <source>
        <dbReference type="PROSITE" id="PS50977"/>
    </source>
</evidence>
<feature type="DNA-binding region" description="H-T-H motif" evidence="4">
    <location>
        <begin position="27"/>
        <end position="46"/>
    </location>
</feature>
<name>A0A543A873_9ACTN</name>
<sequence>MRRDASRNRSTILDSARELIAEPGELKLSAVAKHAGVGQGTLYRHFATREKLVAALYTGEIDELVTSAHELVDQHPPTEALTLWFDRLAAYAQVKRGVMDAVDSTAWAEISAHTHRKLTEAIDTLLGAGSRDGVLREDVDARDVILLSWFLAHVKPEEWDERVPRLLDVLVSGIRTPRSPTQ</sequence>
<dbReference type="SUPFAM" id="SSF46689">
    <property type="entry name" value="Homeodomain-like"/>
    <property type="match status" value="1"/>
</dbReference>
<evidence type="ECO:0000256" key="3">
    <source>
        <dbReference type="ARBA" id="ARBA00023163"/>
    </source>
</evidence>
<dbReference type="InterPro" id="IPR001647">
    <property type="entry name" value="HTH_TetR"/>
</dbReference>
<dbReference type="GO" id="GO:0003700">
    <property type="term" value="F:DNA-binding transcription factor activity"/>
    <property type="evidence" value="ECO:0007669"/>
    <property type="project" value="TreeGrafter"/>
</dbReference>
<dbReference type="Proteomes" id="UP000320209">
    <property type="component" value="Unassembled WGS sequence"/>
</dbReference>
<evidence type="ECO:0000256" key="4">
    <source>
        <dbReference type="PROSITE-ProRule" id="PRU00335"/>
    </source>
</evidence>
<dbReference type="RefSeq" id="WP_246088088.1">
    <property type="nucleotide sequence ID" value="NZ_VFOV01000001.1"/>
</dbReference>
<dbReference type="Pfam" id="PF00440">
    <property type="entry name" value="TetR_N"/>
    <property type="match status" value="1"/>
</dbReference>
<dbReference type="GO" id="GO:0000976">
    <property type="term" value="F:transcription cis-regulatory region binding"/>
    <property type="evidence" value="ECO:0007669"/>
    <property type="project" value="TreeGrafter"/>
</dbReference>